<dbReference type="OrthoDB" id="5408296at2759"/>
<sequence>MPPQQGEVSLLTLFADIHYYISPPGNKPSHHRFDKGSYVYLYHSPIQQRGRIEIANYAGTPDQDAFAGHLDNVVIKQSYKHPCLFTITVDGFRGQGGSAAASPQQHDPSEWHLPTPDPRNEGKYLYRLHTIDLYFWTVDDSTMFLDSLKRVVQPHQLQITPNPATPSHLEHKNDVLNPVVAKLEKAAISHSSRSASISSTTQPFPGPPTAPAPTSSPPTNNNYAPMAYNPAAPAAPEPIARREKTPPPPDAADGTGLGTAAIHDHHAHPSYTNPLQASFAPQPTSSQPYLPGPPSRTQTFSGPPPSAPGIHRQSTSGSIPPPPQSPPSFAPPPSVTPQYEAHGTPQSNPQRQSAVPTQQYANYPGSPGHAPAGFNNTSPLPSPGYAPQQYQPLASPPPGGYSQFQYSSTSQSQNNMHQQLYRPTKQETEIVDHDSANPAQPNSNIGKRAQKVEKGIGSFLKKLDKKFWTGLAVWHHTGSTGSTGSTGTCGICHHPCLGPFLTLLLRRTWKLEIGQGDTPCAFFALDAFRRDGIREQEETCGCIVERMERLFHHDFLEQHQHRRGTGSSSYSYSSFLSQGRLIATYYLTKSFQRVRAHTMCRVEGLSMLDSGMPLTLISQIAILVVAILSILVITYLLTLKFRKNDRNTTRPRNQEDKLPSLFSWRKRPKRTQYSNTLQDRNLSRNESNDAEMTASAQDDPERQNGATNSNGNGAVDRHTSVRSVMTLPSYSLSARENERILAREGERGGVDTVVEFPETHDDEEQRRESEMESLYQIRLARRTEAREREERRQQRRDARARGDTAALADIRARAEAAADLSLSQMLIAEHQGANRERRVSSVAYGDLGVARHDGTRLRANSTESSADSRPLLDSAASISGHSARSRALSSNTLTPTHHRGPSASSVLSVSSRGSNDFEFSDPVIRSRSAGGDTSDDFEIVDLEPPSRARSRDGSRGPSPMVSIDIPREEAPAYEDPPLYESPVERRAPQLPGLGLERLPSIQVTGEGTGTGSNVEGERRDGGVATR</sequence>
<feature type="region of interest" description="Disordered" evidence="1">
    <location>
        <begin position="878"/>
        <end position="1026"/>
    </location>
</feature>
<feature type="compositionally biased region" description="Low complexity" evidence="1">
    <location>
        <begin position="190"/>
        <end position="203"/>
    </location>
</feature>
<feature type="compositionally biased region" description="Polar residues" evidence="1">
    <location>
        <begin position="270"/>
        <end position="288"/>
    </location>
</feature>
<evidence type="ECO:0000256" key="1">
    <source>
        <dbReference type="SAM" id="MobiDB-lite"/>
    </source>
</evidence>
<gene>
    <name evidence="3" type="ORF">B0J11DRAFT_433180</name>
</gene>
<feature type="compositionally biased region" description="Basic and acidic residues" evidence="1">
    <location>
        <begin position="1015"/>
        <end position="1026"/>
    </location>
</feature>
<dbReference type="Proteomes" id="UP000700596">
    <property type="component" value="Unassembled WGS sequence"/>
</dbReference>
<keyword evidence="2" id="KW-0472">Membrane</keyword>
<feature type="region of interest" description="Disordered" evidence="1">
    <location>
        <begin position="673"/>
        <end position="721"/>
    </location>
</feature>
<evidence type="ECO:0000256" key="2">
    <source>
        <dbReference type="SAM" id="Phobius"/>
    </source>
</evidence>
<evidence type="ECO:0000313" key="4">
    <source>
        <dbReference type="Proteomes" id="UP000700596"/>
    </source>
</evidence>
<feature type="compositionally biased region" description="Low complexity" evidence="1">
    <location>
        <begin position="401"/>
        <end position="413"/>
    </location>
</feature>
<feature type="compositionally biased region" description="Basic and acidic residues" evidence="1">
    <location>
        <begin position="944"/>
        <end position="954"/>
    </location>
</feature>
<feature type="compositionally biased region" description="Pro residues" evidence="1">
    <location>
        <begin position="319"/>
        <end position="335"/>
    </location>
</feature>
<keyword evidence="2" id="KW-1133">Transmembrane helix</keyword>
<organism evidence="3 4">
    <name type="scientific">Dendryphion nanum</name>
    <dbReference type="NCBI Taxonomy" id="256645"/>
    <lineage>
        <taxon>Eukaryota</taxon>
        <taxon>Fungi</taxon>
        <taxon>Dikarya</taxon>
        <taxon>Ascomycota</taxon>
        <taxon>Pezizomycotina</taxon>
        <taxon>Dothideomycetes</taxon>
        <taxon>Pleosporomycetidae</taxon>
        <taxon>Pleosporales</taxon>
        <taxon>Torulaceae</taxon>
        <taxon>Dendryphion</taxon>
    </lineage>
</organism>
<name>A0A9P9IQ07_9PLEO</name>
<proteinExistence type="predicted"/>
<dbReference type="AlphaFoldDB" id="A0A9P9IQ07"/>
<feature type="compositionally biased region" description="Low complexity" evidence="1">
    <location>
        <begin position="217"/>
        <end position="238"/>
    </location>
</feature>
<feature type="compositionally biased region" description="Polar residues" evidence="1">
    <location>
        <begin position="344"/>
        <end position="361"/>
    </location>
</feature>
<feature type="region of interest" description="Disordered" evidence="1">
    <location>
        <begin position="190"/>
        <end position="422"/>
    </location>
</feature>
<feature type="region of interest" description="Disordered" evidence="1">
    <location>
        <begin position="783"/>
        <end position="805"/>
    </location>
</feature>
<feature type="compositionally biased region" description="Low complexity" evidence="1">
    <location>
        <begin position="901"/>
        <end position="914"/>
    </location>
</feature>
<feature type="region of interest" description="Disordered" evidence="1">
    <location>
        <begin position="96"/>
        <end position="117"/>
    </location>
</feature>
<feature type="compositionally biased region" description="Pro residues" evidence="1">
    <location>
        <begin position="204"/>
        <end position="216"/>
    </location>
</feature>
<feature type="compositionally biased region" description="Polar residues" evidence="1">
    <location>
        <begin position="878"/>
        <end position="895"/>
    </location>
</feature>
<keyword evidence="2" id="KW-0812">Transmembrane</keyword>
<accession>A0A9P9IQ07</accession>
<feature type="compositionally biased region" description="Basic and acidic residues" evidence="1">
    <location>
        <begin position="783"/>
        <end position="802"/>
    </location>
</feature>
<comment type="caution">
    <text evidence="3">The sequence shown here is derived from an EMBL/GenBank/DDBJ whole genome shotgun (WGS) entry which is preliminary data.</text>
</comment>
<reference evidence="3" key="1">
    <citation type="journal article" date="2021" name="Nat. Commun.">
        <title>Genetic determinants of endophytism in the Arabidopsis root mycobiome.</title>
        <authorList>
            <person name="Mesny F."/>
            <person name="Miyauchi S."/>
            <person name="Thiergart T."/>
            <person name="Pickel B."/>
            <person name="Atanasova L."/>
            <person name="Karlsson M."/>
            <person name="Huettel B."/>
            <person name="Barry K.W."/>
            <person name="Haridas S."/>
            <person name="Chen C."/>
            <person name="Bauer D."/>
            <person name="Andreopoulos W."/>
            <person name="Pangilinan J."/>
            <person name="LaButti K."/>
            <person name="Riley R."/>
            <person name="Lipzen A."/>
            <person name="Clum A."/>
            <person name="Drula E."/>
            <person name="Henrissat B."/>
            <person name="Kohler A."/>
            <person name="Grigoriev I.V."/>
            <person name="Martin F.M."/>
            <person name="Hacquard S."/>
        </authorList>
    </citation>
    <scope>NUCLEOTIDE SEQUENCE</scope>
    <source>
        <strain evidence="3">MPI-CAGE-CH-0243</strain>
    </source>
</reference>
<feature type="transmembrane region" description="Helical" evidence="2">
    <location>
        <begin position="616"/>
        <end position="637"/>
    </location>
</feature>
<dbReference type="EMBL" id="JAGMWT010000006">
    <property type="protein sequence ID" value="KAH7127055.1"/>
    <property type="molecule type" value="Genomic_DNA"/>
</dbReference>
<keyword evidence="4" id="KW-1185">Reference proteome</keyword>
<feature type="compositionally biased region" description="Low complexity" evidence="1">
    <location>
        <begin position="251"/>
        <end position="261"/>
    </location>
</feature>
<protein>
    <submittedName>
        <fullName evidence="3">Uncharacterized protein</fullName>
    </submittedName>
</protein>
<evidence type="ECO:0000313" key="3">
    <source>
        <dbReference type="EMBL" id="KAH7127055.1"/>
    </source>
</evidence>